<protein>
    <recommendedName>
        <fullName evidence="1">Metallo-beta-lactamase domain-containing protein</fullName>
    </recommendedName>
</protein>
<evidence type="ECO:0000313" key="3">
    <source>
        <dbReference type="Proteomes" id="UP000236546"/>
    </source>
</evidence>
<dbReference type="InterPro" id="IPR036866">
    <property type="entry name" value="RibonucZ/Hydroxyglut_hydro"/>
</dbReference>
<dbReference type="Pfam" id="PF00753">
    <property type="entry name" value="Lactamase_B"/>
    <property type="match status" value="1"/>
</dbReference>
<gene>
    <name evidence="2" type="ORF">TGAMA5MH_00838</name>
</gene>
<dbReference type="EMBL" id="MTYH01000011">
    <property type="protein sequence ID" value="PNP48015.1"/>
    <property type="molecule type" value="Genomic_DNA"/>
</dbReference>
<evidence type="ECO:0000259" key="1">
    <source>
        <dbReference type="Pfam" id="PF00753"/>
    </source>
</evidence>
<organism evidence="2 3">
    <name type="scientific">Trichoderma gamsii</name>
    <dbReference type="NCBI Taxonomy" id="398673"/>
    <lineage>
        <taxon>Eukaryota</taxon>
        <taxon>Fungi</taxon>
        <taxon>Dikarya</taxon>
        <taxon>Ascomycota</taxon>
        <taxon>Pezizomycotina</taxon>
        <taxon>Sordariomycetes</taxon>
        <taxon>Hypocreomycetidae</taxon>
        <taxon>Hypocreales</taxon>
        <taxon>Hypocreaceae</taxon>
        <taxon>Trichoderma</taxon>
    </lineage>
</organism>
<sequence length="175" mass="19895">MFDGIWTEIFNDLKHEGRPKLEVDVLPSSDNTFVVEGHRFCAIPVAGGDTVASTVLHVPDLDLVIAGDVVYGECHQHLGENPTSELRQKWLQAIDQVVKLQPKVIVPSHMQPHEDFGLHHLENTRDYIKTWDEMVDRTQSWQELEQAIKEKYPNRIGSYIIRFSALVQKGVVTIG</sequence>
<feature type="domain" description="Metallo-beta-lactamase" evidence="1">
    <location>
        <begin position="23"/>
        <end position="109"/>
    </location>
</feature>
<comment type="caution">
    <text evidence="2">The sequence shown here is derived from an EMBL/GenBank/DDBJ whole genome shotgun (WGS) entry which is preliminary data.</text>
</comment>
<dbReference type="SUPFAM" id="SSF56281">
    <property type="entry name" value="Metallo-hydrolase/oxidoreductase"/>
    <property type="match status" value="1"/>
</dbReference>
<dbReference type="InterPro" id="IPR001279">
    <property type="entry name" value="Metallo-B-lactamas"/>
</dbReference>
<dbReference type="Proteomes" id="UP000236546">
    <property type="component" value="Unassembled WGS sequence"/>
</dbReference>
<reference evidence="2 3" key="1">
    <citation type="submission" date="2017-02" db="EMBL/GenBank/DDBJ databases">
        <title>Genomes of Trichoderma spp. with biocontrol activity.</title>
        <authorList>
            <person name="Gardiner D."/>
            <person name="Kazan K."/>
            <person name="Vos C."/>
            <person name="Harvey P."/>
        </authorList>
    </citation>
    <scope>NUCLEOTIDE SEQUENCE [LARGE SCALE GENOMIC DNA]</scope>
    <source>
        <strain evidence="2 3">A5MH</strain>
    </source>
</reference>
<proteinExistence type="predicted"/>
<evidence type="ECO:0000313" key="2">
    <source>
        <dbReference type="EMBL" id="PNP48015.1"/>
    </source>
</evidence>
<dbReference type="AlphaFoldDB" id="A0A2K0TR57"/>
<dbReference type="Gene3D" id="3.60.15.10">
    <property type="entry name" value="Ribonuclease Z/Hydroxyacylglutathione hydrolase-like"/>
    <property type="match status" value="1"/>
</dbReference>
<dbReference type="OrthoDB" id="536211at2759"/>
<accession>A0A2K0TR57</accession>
<name>A0A2K0TR57_9HYPO</name>